<evidence type="ECO:0000313" key="1">
    <source>
        <dbReference type="EMBL" id="QIZ09362.1"/>
    </source>
</evidence>
<dbReference type="Pfam" id="PF09953">
    <property type="entry name" value="DUF2187"/>
    <property type="match status" value="1"/>
</dbReference>
<dbReference type="EMBL" id="CP051128">
    <property type="protein sequence ID" value="QIZ09362.1"/>
    <property type="molecule type" value="Genomic_DNA"/>
</dbReference>
<dbReference type="AlphaFoldDB" id="A0A6H1P7F1"/>
<accession>A0A6H1P7F1</accession>
<evidence type="ECO:0000313" key="2">
    <source>
        <dbReference type="Proteomes" id="UP000501868"/>
    </source>
</evidence>
<dbReference type="InterPro" id="IPR018690">
    <property type="entry name" value="DUF2187"/>
</dbReference>
<sequence>MIFKAKEIAEVGNHILFKKAIKGIVEKVNENSVIVNITENKTELKFEGNRTVVAHKNYKILVVHDVNENVIYTQF</sequence>
<name>A0A6H1P7F1_PRIMG</name>
<dbReference type="Proteomes" id="UP000501868">
    <property type="component" value="Chromosome"/>
</dbReference>
<gene>
    <name evidence="1" type="ORF">HFZ78_23885</name>
</gene>
<protein>
    <submittedName>
        <fullName evidence="1">DUF2187 family protein</fullName>
    </submittedName>
</protein>
<organism evidence="1 2">
    <name type="scientific">Priestia megaterium</name>
    <name type="common">Bacillus megaterium</name>
    <dbReference type="NCBI Taxonomy" id="1404"/>
    <lineage>
        <taxon>Bacteria</taxon>
        <taxon>Bacillati</taxon>
        <taxon>Bacillota</taxon>
        <taxon>Bacilli</taxon>
        <taxon>Bacillales</taxon>
        <taxon>Bacillaceae</taxon>
        <taxon>Priestia</taxon>
    </lineage>
</organism>
<reference evidence="1 2" key="2">
    <citation type="submission" date="2020-04" db="EMBL/GenBank/DDBJ databases">
        <authorList>
            <person name="Fomenkov A."/>
            <person name="Anton B.P."/>
            <person name="Roberts R.J."/>
        </authorList>
    </citation>
    <scope>NUCLEOTIDE SEQUENCE [LARGE SCALE GENOMIC DNA]</scope>
    <source>
        <strain evidence="1 2">S2</strain>
    </source>
</reference>
<reference evidence="1 2" key="1">
    <citation type="submission" date="2020-04" db="EMBL/GenBank/DDBJ databases">
        <title>Genome-Wide Identification of 5-Methylcytosine Sites in Bacterial Genomes By High-Throughput Sequencing of MspJI Restriction Fragments.</title>
        <authorList>
            <person name="Wu V."/>
        </authorList>
    </citation>
    <scope>NUCLEOTIDE SEQUENCE [LARGE SCALE GENOMIC DNA]</scope>
    <source>
        <strain evidence="1 2">S2</strain>
    </source>
</reference>
<proteinExistence type="predicted"/>